<dbReference type="Pfam" id="PF03969">
    <property type="entry name" value="AFG1_ATPase"/>
    <property type="match status" value="1"/>
</dbReference>
<evidence type="ECO:0000313" key="4">
    <source>
        <dbReference type="Proteomes" id="UP000786693"/>
    </source>
</evidence>
<evidence type="ECO:0000313" key="3">
    <source>
        <dbReference type="EMBL" id="GIT96418.1"/>
    </source>
</evidence>
<dbReference type="InterPro" id="IPR005654">
    <property type="entry name" value="ATPase_AFG1-like"/>
</dbReference>
<gene>
    <name evidence="3" type="ORF">JANAI62_30410</name>
</gene>
<sequence length="346" mass="37950">MTLHDLYAARVADGTLTADPAQQAALAPLEVVRAALTQPEKRGFFGRRKAPEGPMGAYLWGGVGRGKSMLMDLFHEASPVPSRRIHFHAFMQQVHEAMHQARAAGTVDALGPFADSVIADVRVLCFDEMQITDITDAMIVGRLFEKLFEAGVRVVTTSNRVPDDLYKDGLNRALFLPFIEMVKDRMLVHELVSPRDYRQDRLAGEPVYFLGGGPLDDVWARLSGGRSEGLTLRVKGREIQLDDFASGVARASFKQLCGQPLGAGDYLALARAVRVLILTDVPQLDGAHGNEARRFITLIDALYEAKVRVIVSAAAEPEDLSSGAVFEFDRTASRLREMQGDGWGLT</sequence>
<dbReference type="EMBL" id="BPFH01000006">
    <property type="protein sequence ID" value="GIT96418.1"/>
    <property type="molecule type" value="Genomic_DNA"/>
</dbReference>
<keyword evidence="3" id="KW-0132">Cell division</keyword>
<keyword evidence="2" id="KW-0067">ATP-binding</keyword>
<keyword evidence="3" id="KW-0131">Cell cycle</keyword>
<dbReference type="GO" id="GO:0051301">
    <property type="term" value="P:cell division"/>
    <property type="evidence" value="ECO:0007669"/>
    <property type="project" value="UniProtKB-KW"/>
</dbReference>
<keyword evidence="1" id="KW-0547">Nucleotide-binding</keyword>
<dbReference type="NCBIfam" id="NF040713">
    <property type="entry name" value="ZapE"/>
    <property type="match status" value="1"/>
</dbReference>
<protein>
    <submittedName>
        <fullName evidence="3">Cell division protein ZapE</fullName>
    </submittedName>
</protein>
<dbReference type="Gene3D" id="3.40.50.300">
    <property type="entry name" value="P-loop containing nucleotide triphosphate hydrolases"/>
    <property type="match status" value="1"/>
</dbReference>
<dbReference type="PANTHER" id="PTHR12169">
    <property type="entry name" value="ATPASE N2B"/>
    <property type="match status" value="1"/>
</dbReference>
<dbReference type="Proteomes" id="UP000786693">
    <property type="component" value="Unassembled WGS sequence"/>
</dbReference>
<organism evidence="3 4">
    <name type="scientific">Jannaschia pagri</name>
    <dbReference type="NCBI Taxonomy" id="2829797"/>
    <lineage>
        <taxon>Bacteria</taxon>
        <taxon>Pseudomonadati</taxon>
        <taxon>Pseudomonadota</taxon>
        <taxon>Alphaproteobacteria</taxon>
        <taxon>Rhodobacterales</taxon>
        <taxon>Roseobacteraceae</taxon>
        <taxon>Jannaschia</taxon>
    </lineage>
</organism>
<dbReference type="RefSeq" id="WP_220749917.1">
    <property type="nucleotide sequence ID" value="NZ_BPFH01000006.1"/>
</dbReference>
<evidence type="ECO:0000256" key="1">
    <source>
        <dbReference type="ARBA" id="ARBA00022741"/>
    </source>
</evidence>
<keyword evidence="4" id="KW-1185">Reference proteome</keyword>
<dbReference type="InterPro" id="IPR027417">
    <property type="entry name" value="P-loop_NTPase"/>
</dbReference>
<reference evidence="3 4" key="1">
    <citation type="submission" date="2021-05" db="EMBL/GenBank/DDBJ databases">
        <title>Bacteria Genome sequencing.</title>
        <authorList>
            <person name="Takabe Y."/>
            <person name="Nakajima Y."/>
            <person name="Suzuki S."/>
            <person name="Shiozaki T."/>
        </authorList>
    </citation>
    <scope>NUCLEOTIDE SEQUENCE [LARGE SCALE GENOMIC DNA]</scope>
    <source>
        <strain evidence="3 4">AI_62</strain>
    </source>
</reference>
<comment type="caution">
    <text evidence="3">The sequence shown here is derived from an EMBL/GenBank/DDBJ whole genome shotgun (WGS) entry which is preliminary data.</text>
</comment>
<name>A0ABQ4NPT0_9RHOB</name>
<proteinExistence type="predicted"/>
<evidence type="ECO:0000256" key="2">
    <source>
        <dbReference type="ARBA" id="ARBA00022840"/>
    </source>
</evidence>
<dbReference type="PANTHER" id="PTHR12169:SF6">
    <property type="entry name" value="AFG1-LIKE ATPASE"/>
    <property type="match status" value="1"/>
</dbReference>
<dbReference type="SUPFAM" id="SSF52540">
    <property type="entry name" value="P-loop containing nucleoside triphosphate hydrolases"/>
    <property type="match status" value="1"/>
</dbReference>
<accession>A0ABQ4NPT0</accession>